<dbReference type="InterPro" id="IPR012678">
    <property type="entry name" value="Ribosomal_uL23/eL15/eS24_sf"/>
</dbReference>
<dbReference type="PROSITE" id="PS00529">
    <property type="entry name" value="RIBOSOMAL_S24E"/>
    <property type="match status" value="1"/>
</dbReference>
<comment type="caution">
    <text evidence="7">The sequence shown here is derived from an EMBL/GenBank/DDBJ whole genome shotgun (WGS) entry which is preliminary data.</text>
</comment>
<dbReference type="FunFam" id="3.30.70.3370:FF:000001">
    <property type="entry name" value="40S ribosomal protein S24"/>
    <property type="match status" value="1"/>
</dbReference>
<evidence type="ECO:0000256" key="4">
    <source>
        <dbReference type="RuleBase" id="RU004383"/>
    </source>
</evidence>
<dbReference type="InterPro" id="IPR001976">
    <property type="entry name" value="Ribosomal_eS24"/>
</dbReference>
<dbReference type="InterPro" id="IPR018098">
    <property type="entry name" value="Ribosomal_eS24_CS"/>
</dbReference>
<feature type="region of interest" description="Disordered" evidence="5">
    <location>
        <begin position="369"/>
        <end position="402"/>
    </location>
</feature>
<sequence length="402" mass="44012">MPAIHHTLLLVVNILYVGLLCSPHLVSYVLATPIPAPMALGFSRYYDGSLSDLAPPLVQPRDPKSNHTLHGNQVETSHAHALYTPSPSFSQPGGVASKVGRQLDDDSILNNINLLNVFYDKASQNAGTLHTYSAQATSGNGGGKDVNSQYASELQSLQTNTFGFESILAELGADKGLANYDRTNDIETVLKELVNLHKEVLSDTTVFAYAVPAVGPILGPIVYQIKCLMDQVLDATENLSDATINALQPTLKALIGGYSTLSCRSGVQDPSAPVTIRTRKFITNRLLARRQFVVDVLHPTRPNVPKAELSEKLAAIYKTDKNRVVPFGFRTDFGGGRSTGFALIYDDEASQRKFEPRYRLVRSGLETKVDKASRKLRKERKNRAKKVRGTQKTKAAEPPKKK</sequence>
<dbReference type="EMBL" id="SFCI01000589">
    <property type="protein sequence ID" value="TFY78926.1"/>
    <property type="molecule type" value="Genomic_DNA"/>
</dbReference>
<feature type="compositionally biased region" description="Basic residues" evidence="5">
    <location>
        <begin position="374"/>
        <end position="391"/>
    </location>
</feature>
<evidence type="ECO:0000256" key="5">
    <source>
        <dbReference type="SAM" id="MobiDB-lite"/>
    </source>
</evidence>
<organism evidence="7 8">
    <name type="scientific">Hericium alpestre</name>
    <dbReference type="NCBI Taxonomy" id="135208"/>
    <lineage>
        <taxon>Eukaryota</taxon>
        <taxon>Fungi</taxon>
        <taxon>Dikarya</taxon>
        <taxon>Basidiomycota</taxon>
        <taxon>Agaricomycotina</taxon>
        <taxon>Agaricomycetes</taxon>
        <taxon>Russulales</taxon>
        <taxon>Hericiaceae</taxon>
        <taxon>Hericium</taxon>
    </lineage>
</organism>
<dbReference type="Gene3D" id="3.30.70.3370">
    <property type="match status" value="1"/>
</dbReference>
<dbReference type="PANTHER" id="PTHR10496">
    <property type="entry name" value="40S RIBOSOMAL PROTEIN S24"/>
    <property type="match status" value="1"/>
</dbReference>
<feature type="chain" id="PRO_5021361065" description="40S ribosomal protein S24" evidence="6">
    <location>
        <begin position="32"/>
        <end position="402"/>
    </location>
</feature>
<evidence type="ECO:0000256" key="3">
    <source>
        <dbReference type="ARBA" id="ARBA00023274"/>
    </source>
</evidence>
<comment type="similarity">
    <text evidence="1 4">Belongs to the eukaryotic ribosomal protein eS24 family.</text>
</comment>
<dbReference type="HAMAP" id="MF_00545">
    <property type="entry name" value="Ribosomal_eS24"/>
    <property type="match status" value="1"/>
</dbReference>
<name>A0A4Y9ZVM0_9AGAM</name>
<dbReference type="OrthoDB" id="5571754at2759"/>
<evidence type="ECO:0000256" key="2">
    <source>
        <dbReference type="ARBA" id="ARBA00022980"/>
    </source>
</evidence>
<keyword evidence="2" id="KW-0689">Ribosomal protein</keyword>
<dbReference type="GO" id="GO:0005840">
    <property type="term" value="C:ribosome"/>
    <property type="evidence" value="ECO:0007669"/>
    <property type="project" value="UniProtKB-KW"/>
</dbReference>
<keyword evidence="3" id="KW-0687">Ribonucleoprotein</keyword>
<dbReference type="GO" id="GO:1990904">
    <property type="term" value="C:ribonucleoprotein complex"/>
    <property type="evidence" value="ECO:0007669"/>
    <property type="project" value="UniProtKB-KW"/>
</dbReference>
<keyword evidence="6" id="KW-0732">Signal</keyword>
<evidence type="ECO:0000256" key="1">
    <source>
        <dbReference type="ARBA" id="ARBA00009680"/>
    </source>
</evidence>
<dbReference type="AlphaFoldDB" id="A0A4Y9ZVM0"/>
<dbReference type="GO" id="GO:0003735">
    <property type="term" value="F:structural constituent of ribosome"/>
    <property type="evidence" value="ECO:0007669"/>
    <property type="project" value="InterPro"/>
</dbReference>
<evidence type="ECO:0000256" key="6">
    <source>
        <dbReference type="SAM" id="SignalP"/>
    </source>
</evidence>
<dbReference type="GO" id="GO:0006412">
    <property type="term" value="P:translation"/>
    <property type="evidence" value="ECO:0007669"/>
    <property type="project" value="InterPro"/>
</dbReference>
<dbReference type="Pfam" id="PF01282">
    <property type="entry name" value="Ribosomal_S24e"/>
    <property type="match status" value="1"/>
</dbReference>
<dbReference type="Proteomes" id="UP000298061">
    <property type="component" value="Unassembled WGS sequence"/>
</dbReference>
<evidence type="ECO:0000313" key="7">
    <source>
        <dbReference type="EMBL" id="TFY78926.1"/>
    </source>
</evidence>
<dbReference type="STRING" id="135208.A0A4Y9ZVM0"/>
<dbReference type="SUPFAM" id="SSF54189">
    <property type="entry name" value="Ribosomal proteins S24e, L23 and L15e"/>
    <property type="match status" value="1"/>
</dbReference>
<feature type="signal peptide" evidence="6">
    <location>
        <begin position="1"/>
        <end position="31"/>
    </location>
</feature>
<gene>
    <name evidence="7" type="ORF">EWM64_g5084</name>
</gene>
<protein>
    <recommendedName>
        <fullName evidence="4">40S ribosomal protein S24</fullName>
    </recommendedName>
</protein>
<evidence type="ECO:0000313" key="8">
    <source>
        <dbReference type="Proteomes" id="UP000298061"/>
    </source>
</evidence>
<accession>A0A4Y9ZVM0</accession>
<keyword evidence="8" id="KW-1185">Reference proteome</keyword>
<dbReference type="InterPro" id="IPR053709">
    <property type="entry name" value="eRP_eS24_sf"/>
</dbReference>
<reference evidence="7 8" key="1">
    <citation type="submission" date="2019-02" db="EMBL/GenBank/DDBJ databases">
        <title>Genome sequencing of the rare red list fungi Hericium alpestre (H. flagellum).</title>
        <authorList>
            <person name="Buettner E."/>
            <person name="Kellner H."/>
        </authorList>
    </citation>
    <scope>NUCLEOTIDE SEQUENCE [LARGE SCALE GENOMIC DNA]</scope>
    <source>
        <strain evidence="7 8">DSM 108284</strain>
    </source>
</reference>
<proteinExistence type="inferred from homology"/>